<evidence type="ECO:0000256" key="1">
    <source>
        <dbReference type="SAM" id="Phobius"/>
    </source>
</evidence>
<gene>
    <name evidence="2" type="ORF">J2Z34_001349</name>
</gene>
<keyword evidence="1" id="KW-0472">Membrane</keyword>
<dbReference type="Proteomes" id="UP001519271">
    <property type="component" value="Unassembled WGS sequence"/>
</dbReference>
<feature type="transmembrane region" description="Helical" evidence="1">
    <location>
        <begin position="35"/>
        <end position="57"/>
    </location>
</feature>
<organism evidence="2 3">
    <name type="scientific">Youngiibacter multivorans</name>
    <dbReference type="NCBI Taxonomy" id="937251"/>
    <lineage>
        <taxon>Bacteria</taxon>
        <taxon>Bacillati</taxon>
        <taxon>Bacillota</taxon>
        <taxon>Clostridia</taxon>
        <taxon>Eubacteriales</taxon>
        <taxon>Clostridiaceae</taxon>
        <taxon>Youngiibacter</taxon>
    </lineage>
</organism>
<keyword evidence="1" id="KW-1133">Transmembrane helix</keyword>
<name>A0ABS4G2V1_9CLOT</name>
<reference evidence="2 3" key="1">
    <citation type="submission" date="2021-03" db="EMBL/GenBank/DDBJ databases">
        <title>Genomic Encyclopedia of Type Strains, Phase IV (KMG-IV): sequencing the most valuable type-strain genomes for metagenomic binning, comparative biology and taxonomic classification.</title>
        <authorList>
            <person name="Goeker M."/>
        </authorList>
    </citation>
    <scope>NUCLEOTIDE SEQUENCE [LARGE SCALE GENOMIC DNA]</scope>
    <source>
        <strain evidence="2 3">DSM 6139</strain>
    </source>
</reference>
<feature type="transmembrane region" description="Helical" evidence="1">
    <location>
        <begin position="9"/>
        <end position="29"/>
    </location>
</feature>
<accession>A0ABS4G2V1</accession>
<dbReference type="EMBL" id="JAGGKC010000009">
    <property type="protein sequence ID" value="MBP1918869.1"/>
    <property type="molecule type" value="Genomic_DNA"/>
</dbReference>
<sequence>MERKKRNHISVLLILLIELSVTAAIFRLIGFADKAAAYLTIAALFTGILFVSALIFSKLSRLAGEEEPSAKKKGLIKLLVMVTLLFIATYILDAYVFDLRSLIEI</sequence>
<proteinExistence type="predicted"/>
<protein>
    <submittedName>
        <fullName evidence="2">Uncharacterized protein</fullName>
    </submittedName>
</protein>
<dbReference type="RefSeq" id="WP_209459091.1">
    <property type="nucleotide sequence ID" value="NZ_JAGGKC010000009.1"/>
</dbReference>
<comment type="caution">
    <text evidence="2">The sequence shown here is derived from an EMBL/GenBank/DDBJ whole genome shotgun (WGS) entry which is preliminary data.</text>
</comment>
<evidence type="ECO:0000313" key="2">
    <source>
        <dbReference type="EMBL" id="MBP1918869.1"/>
    </source>
</evidence>
<keyword evidence="1" id="KW-0812">Transmembrane</keyword>
<evidence type="ECO:0000313" key="3">
    <source>
        <dbReference type="Proteomes" id="UP001519271"/>
    </source>
</evidence>
<keyword evidence="3" id="KW-1185">Reference proteome</keyword>
<feature type="transmembrane region" description="Helical" evidence="1">
    <location>
        <begin position="78"/>
        <end position="97"/>
    </location>
</feature>